<reference evidence="1 2" key="1">
    <citation type="submission" date="2017-04" db="EMBL/GenBank/DDBJ databases">
        <title>Bacillus anthracis phage Complete Genome.</title>
        <authorList>
            <person name="Alkalay S."/>
            <person name="Coppenhagen-Glazer S."/>
            <person name="Hazan R."/>
        </authorList>
    </citation>
    <scope>NUCLEOTIDE SEQUENCE [LARGE SCALE GENOMIC DNA]</scope>
</reference>
<proteinExistence type="predicted"/>
<dbReference type="KEGG" id="vg:79587279"/>
<sequence length="101" mass="11930">MEMSLVGNLKELQEKAIDEKVLEFAEEMEIVITKSAASGYSGHRYKIHNENPNRHMMCSKIFIEKLQELLDGVKVEFKEEEKKNILGGSYYEHYIRFKWDD</sequence>
<evidence type="ECO:0000313" key="2">
    <source>
        <dbReference type="Proteomes" id="UP000224684"/>
    </source>
</evidence>
<keyword evidence="2" id="KW-1185">Reference proteome</keyword>
<dbReference type="RefSeq" id="YP_010739883.1">
    <property type="nucleotide sequence ID" value="NC_073047.1"/>
</dbReference>
<evidence type="ECO:0000313" key="1">
    <source>
        <dbReference type="EMBL" id="ARW58429.1"/>
    </source>
</evidence>
<name>A0A288WFU4_9CAUD</name>
<dbReference type="EMBL" id="KY963369">
    <property type="protein sequence ID" value="ARW58429.1"/>
    <property type="molecule type" value="Genomic_DNA"/>
</dbReference>
<organism evidence="1 2">
    <name type="scientific">Bacillus phage Tavor_SA</name>
    <dbReference type="NCBI Taxonomy" id="1983581"/>
    <lineage>
        <taxon>Viruses</taxon>
        <taxon>Duplodnaviria</taxon>
        <taxon>Heunggongvirae</taxon>
        <taxon>Uroviricota</taxon>
        <taxon>Caudoviricetes</taxon>
        <taxon>Wbetavirus</taxon>
        <taxon>Wbetavirus tavor</taxon>
    </lineage>
</organism>
<protein>
    <submittedName>
        <fullName evidence="1">Uncharacterized protein</fullName>
    </submittedName>
</protein>
<dbReference type="GeneID" id="79587279"/>
<dbReference type="Proteomes" id="UP000224684">
    <property type="component" value="Segment"/>
</dbReference>
<accession>A0A288WFU4</accession>